<name>A0ABU7TFT9_9HYPH</name>
<comment type="caution">
    <text evidence="4">The sequence shown here is derived from an EMBL/GenBank/DDBJ whole genome shotgun (WGS) entry which is preliminary data.</text>
</comment>
<keyword evidence="5" id="KW-1185">Reference proteome</keyword>
<dbReference type="Pfam" id="PF00487">
    <property type="entry name" value="FA_desaturase"/>
    <property type="match status" value="1"/>
</dbReference>
<evidence type="ECO:0000259" key="3">
    <source>
        <dbReference type="Pfam" id="PF00487"/>
    </source>
</evidence>
<dbReference type="InterPro" id="IPR012171">
    <property type="entry name" value="Fatty_acid_desaturase"/>
</dbReference>
<feature type="transmembrane region" description="Helical" evidence="2">
    <location>
        <begin position="205"/>
        <end position="227"/>
    </location>
</feature>
<dbReference type="PANTHER" id="PTHR19353">
    <property type="entry name" value="FATTY ACID DESATURASE 2"/>
    <property type="match status" value="1"/>
</dbReference>
<feature type="transmembrane region" description="Helical" evidence="2">
    <location>
        <begin position="234"/>
        <end position="254"/>
    </location>
</feature>
<evidence type="ECO:0000313" key="5">
    <source>
        <dbReference type="Proteomes" id="UP001349262"/>
    </source>
</evidence>
<proteinExistence type="predicted"/>
<organism evidence="4 5">
    <name type="scientific">Methylobacterium radiotolerans</name>
    <dbReference type="NCBI Taxonomy" id="31998"/>
    <lineage>
        <taxon>Bacteria</taxon>
        <taxon>Pseudomonadati</taxon>
        <taxon>Pseudomonadota</taxon>
        <taxon>Alphaproteobacteria</taxon>
        <taxon>Hyphomicrobiales</taxon>
        <taxon>Methylobacteriaceae</taxon>
        <taxon>Methylobacterium</taxon>
    </lineage>
</organism>
<dbReference type="Proteomes" id="UP001349262">
    <property type="component" value="Unassembled WGS sequence"/>
</dbReference>
<dbReference type="PANTHER" id="PTHR19353:SF73">
    <property type="entry name" value="FATTY ACID DESATURASE"/>
    <property type="match status" value="1"/>
</dbReference>
<dbReference type="InterPro" id="IPR005804">
    <property type="entry name" value="FA_desaturase_dom"/>
</dbReference>
<dbReference type="CDD" id="cd03507">
    <property type="entry name" value="Delta12-FADS-like"/>
    <property type="match status" value="1"/>
</dbReference>
<keyword evidence="2" id="KW-0472">Membrane</keyword>
<sequence>MPTIVTQAPPNAPATDRLADEASRHDATQLAREVARHCAAFREPILRLALRQVADTLLPYLILCALMLGLAANGHALLALPLAVPAGGLLVRLFIIQHDCGHGSFLPSRRGNDWLGHALSLLTVTPYDSWKRAHALHHASTGDLSRRGTGDIHTLTVREYLTLSRWGRLRYRLYRNPLILILLGSPINFLVLQRFPNGVGLPWRTAWRSVLALDAVLLVVLAALAFATGGLGPVLWVFLPVISVAAWIGGWLFYVQHQYEETIWEEADAWDFHRAALGGSSYYVLPRVLQWFTGNVGLHHVHHLNSRIPNYRLQECLDGHAILGRVGRLTLRESLGCLKLALWDEEARKMVGFARLRRLQAA</sequence>
<feature type="transmembrane region" description="Helical" evidence="2">
    <location>
        <begin position="173"/>
        <end position="193"/>
    </location>
</feature>
<evidence type="ECO:0000313" key="4">
    <source>
        <dbReference type="EMBL" id="MEE7459536.1"/>
    </source>
</evidence>
<dbReference type="EMBL" id="MLBY01000005">
    <property type="protein sequence ID" value="MEE7459536.1"/>
    <property type="molecule type" value="Genomic_DNA"/>
</dbReference>
<feature type="transmembrane region" description="Helical" evidence="2">
    <location>
        <begin position="53"/>
        <end position="72"/>
    </location>
</feature>
<keyword evidence="2" id="KW-0812">Transmembrane</keyword>
<accession>A0ABU7TFT9</accession>
<gene>
    <name evidence="4" type="ORF">MRSR164_22910</name>
</gene>
<reference evidence="4 5" key="1">
    <citation type="journal article" date="2012" name="Genet. Mol. Biol.">
        <title>Analysis of 16S rRNA and mxaF genes revealing insights into Methylobacterium niche-specific plant association.</title>
        <authorList>
            <person name="Dourado M.N."/>
            <person name="Andreote F.D."/>
            <person name="Dini-Andreote F."/>
            <person name="Conti R."/>
            <person name="Araujo J.M."/>
            <person name="Araujo W.L."/>
        </authorList>
    </citation>
    <scope>NUCLEOTIDE SEQUENCE [LARGE SCALE GENOMIC DNA]</scope>
    <source>
        <strain evidence="4 5">SR1.6/4</strain>
    </source>
</reference>
<evidence type="ECO:0000256" key="1">
    <source>
        <dbReference type="SAM" id="MobiDB-lite"/>
    </source>
</evidence>
<keyword evidence="2" id="KW-1133">Transmembrane helix</keyword>
<feature type="domain" description="Fatty acid desaturase" evidence="3">
    <location>
        <begin position="78"/>
        <end position="316"/>
    </location>
</feature>
<protein>
    <submittedName>
        <fullName evidence="4">Fatty acid desaturase</fullName>
    </submittedName>
</protein>
<feature type="region of interest" description="Disordered" evidence="1">
    <location>
        <begin position="1"/>
        <end position="20"/>
    </location>
</feature>
<evidence type="ECO:0000256" key="2">
    <source>
        <dbReference type="SAM" id="Phobius"/>
    </source>
</evidence>